<sequence length="446" mass="50729">MSNKPALNFDKSTVEKTDGSQQRFSCYSIMHYFASDFGLFVITVAYAVGGAYLFIYLEQYIELQNCQLASLEESIEVTDLSEEIYDYVISSTDNITEIYQGVVDYLDNFTSDIYDRKSTYNYVGQDCPTASGWIYSSALLFTINVITTIGFGQVTPVSWEGRITCICYAVIGIPIFLICLTRISAAMCTIFHFMYSGLLRCVCCYCRIRSRRNKNHSKSSENSSNKYGVDHVGTTSMDPSWPEAYEQSNNHLDDDNDYFDEEFEDSWNRIRSRVPAVVGFSIIVGYLYLGAFMFHNTEGWTMTTSIYFCYIALSTIGFGDYVPGMTPGPTESYRFMAASVYIVIGLAILGMSFDLIKDSIVDQFAWCSKKFGAVTLENDQVDDDHAQYARFQYATDERNDDWPPACNDTSTGEQWLSDIKDKVESNNEFSNSTKKYNKYDKHATDY</sequence>
<gene>
    <name evidence="12" type="ORF">FME351_LOCUS29329</name>
    <name evidence="13" type="ORF">HFQ381_LOCUS14436</name>
    <name evidence="11" type="ORF">LUA448_LOCUS12546</name>
    <name evidence="14" type="ORF">TSG867_LOCUS18848</name>
</gene>
<feature type="transmembrane region" description="Helical" evidence="9">
    <location>
        <begin position="37"/>
        <end position="55"/>
    </location>
</feature>
<dbReference type="Gene3D" id="1.10.287.70">
    <property type="match status" value="1"/>
</dbReference>
<evidence type="ECO:0000256" key="1">
    <source>
        <dbReference type="ARBA" id="ARBA00004141"/>
    </source>
</evidence>
<dbReference type="EMBL" id="CAJNYU010004099">
    <property type="protein sequence ID" value="CAF3725324.1"/>
    <property type="molecule type" value="Genomic_DNA"/>
</dbReference>
<evidence type="ECO:0000256" key="3">
    <source>
        <dbReference type="ARBA" id="ARBA00022692"/>
    </source>
</evidence>
<protein>
    <recommendedName>
        <fullName evidence="10">Potassium channel domain-containing protein</fullName>
    </recommendedName>
</protein>
<evidence type="ECO:0000313" key="11">
    <source>
        <dbReference type="EMBL" id="CAF3345309.1"/>
    </source>
</evidence>
<feature type="transmembrane region" description="Helical" evidence="9">
    <location>
        <begin position="300"/>
        <end position="321"/>
    </location>
</feature>
<dbReference type="Proteomes" id="UP000663851">
    <property type="component" value="Unassembled WGS sequence"/>
</dbReference>
<keyword evidence="7 8" id="KW-0407">Ion channel</keyword>
<dbReference type="PANTHER" id="PTHR11003">
    <property type="entry name" value="POTASSIUM CHANNEL, SUBFAMILY K"/>
    <property type="match status" value="1"/>
</dbReference>
<feature type="domain" description="Potassium channel" evidence="10">
    <location>
        <begin position="131"/>
        <end position="186"/>
    </location>
</feature>
<keyword evidence="5 8" id="KW-0406">Ion transport</keyword>
<dbReference type="GO" id="GO:0022841">
    <property type="term" value="F:potassium ion leak channel activity"/>
    <property type="evidence" value="ECO:0007669"/>
    <property type="project" value="TreeGrafter"/>
</dbReference>
<keyword evidence="3 8" id="KW-0812">Transmembrane</keyword>
<comment type="subcellular location">
    <subcellularLocation>
        <location evidence="1">Membrane</location>
        <topology evidence="1">Multi-pass membrane protein</topology>
    </subcellularLocation>
</comment>
<evidence type="ECO:0000256" key="8">
    <source>
        <dbReference type="RuleBase" id="RU003857"/>
    </source>
</evidence>
<dbReference type="Pfam" id="PF07885">
    <property type="entry name" value="Ion_trans_2"/>
    <property type="match status" value="2"/>
</dbReference>
<feature type="transmembrane region" description="Helical" evidence="9">
    <location>
        <begin position="132"/>
        <end position="151"/>
    </location>
</feature>
<evidence type="ECO:0000256" key="4">
    <source>
        <dbReference type="ARBA" id="ARBA00022989"/>
    </source>
</evidence>
<dbReference type="EMBL" id="CAJNYD010001532">
    <property type="protein sequence ID" value="CAF3345309.1"/>
    <property type="molecule type" value="Genomic_DNA"/>
</dbReference>
<evidence type="ECO:0000313" key="15">
    <source>
        <dbReference type="Proteomes" id="UP000663862"/>
    </source>
</evidence>
<feature type="transmembrane region" description="Helical" evidence="9">
    <location>
        <begin position="333"/>
        <end position="353"/>
    </location>
</feature>
<keyword evidence="6 9" id="KW-0472">Membrane</keyword>
<dbReference type="Proteomes" id="UP000663862">
    <property type="component" value="Unassembled WGS sequence"/>
</dbReference>
<dbReference type="SUPFAM" id="SSF81324">
    <property type="entry name" value="Voltage-gated potassium channels"/>
    <property type="match status" value="2"/>
</dbReference>
<keyword evidence="4 9" id="KW-1133">Transmembrane helix</keyword>
<organism evidence="14 15">
    <name type="scientific">Rotaria socialis</name>
    <dbReference type="NCBI Taxonomy" id="392032"/>
    <lineage>
        <taxon>Eukaryota</taxon>
        <taxon>Metazoa</taxon>
        <taxon>Spiralia</taxon>
        <taxon>Gnathifera</taxon>
        <taxon>Rotifera</taxon>
        <taxon>Eurotatoria</taxon>
        <taxon>Bdelloidea</taxon>
        <taxon>Philodinida</taxon>
        <taxon>Philodinidae</taxon>
        <taxon>Rotaria</taxon>
    </lineage>
</organism>
<name>A0A820TZE1_9BILA</name>
<dbReference type="PRINTS" id="PR01333">
    <property type="entry name" value="2POREKCHANEL"/>
</dbReference>
<dbReference type="GO" id="GO:0005886">
    <property type="term" value="C:plasma membrane"/>
    <property type="evidence" value="ECO:0007669"/>
    <property type="project" value="TreeGrafter"/>
</dbReference>
<proteinExistence type="inferred from homology"/>
<dbReference type="InterPro" id="IPR003280">
    <property type="entry name" value="2pore_dom_K_chnl"/>
</dbReference>
<feature type="domain" description="Potassium channel" evidence="10">
    <location>
        <begin position="282"/>
        <end position="357"/>
    </location>
</feature>
<evidence type="ECO:0000256" key="7">
    <source>
        <dbReference type="ARBA" id="ARBA00023303"/>
    </source>
</evidence>
<dbReference type="GO" id="GO:0030322">
    <property type="term" value="P:stabilization of membrane potential"/>
    <property type="evidence" value="ECO:0007669"/>
    <property type="project" value="TreeGrafter"/>
</dbReference>
<evidence type="ECO:0000259" key="10">
    <source>
        <dbReference type="Pfam" id="PF07885"/>
    </source>
</evidence>
<feature type="transmembrane region" description="Helical" evidence="9">
    <location>
        <begin position="274"/>
        <end position="294"/>
    </location>
</feature>
<feature type="transmembrane region" description="Helical" evidence="9">
    <location>
        <begin position="163"/>
        <end position="183"/>
    </location>
</feature>
<dbReference type="EMBL" id="CAJOBO010000942">
    <property type="protein sequence ID" value="CAF4314996.1"/>
    <property type="molecule type" value="Genomic_DNA"/>
</dbReference>
<dbReference type="EMBL" id="CAJOBQ010001283">
    <property type="protein sequence ID" value="CAF4473615.1"/>
    <property type="molecule type" value="Genomic_DNA"/>
</dbReference>
<dbReference type="Proteomes" id="UP000663869">
    <property type="component" value="Unassembled WGS sequence"/>
</dbReference>
<reference evidence="14" key="1">
    <citation type="submission" date="2021-02" db="EMBL/GenBank/DDBJ databases">
        <authorList>
            <person name="Nowell W R."/>
        </authorList>
    </citation>
    <scope>NUCLEOTIDE SEQUENCE</scope>
</reference>
<dbReference type="GO" id="GO:0015271">
    <property type="term" value="F:outward rectifier potassium channel activity"/>
    <property type="evidence" value="ECO:0007669"/>
    <property type="project" value="TreeGrafter"/>
</dbReference>
<accession>A0A820TZE1</accession>
<evidence type="ECO:0000256" key="2">
    <source>
        <dbReference type="ARBA" id="ARBA00022448"/>
    </source>
</evidence>
<dbReference type="AlphaFoldDB" id="A0A820TZE1"/>
<evidence type="ECO:0000256" key="5">
    <source>
        <dbReference type="ARBA" id="ARBA00023065"/>
    </source>
</evidence>
<dbReference type="PANTHER" id="PTHR11003:SF334">
    <property type="entry name" value="FI03418P"/>
    <property type="match status" value="1"/>
</dbReference>
<evidence type="ECO:0000313" key="12">
    <source>
        <dbReference type="EMBL" id="CAF3725324.1"/>
    </source>
</evidence>
<evidence type="ECO:0000313" key="14">
    <source>
        <dbReference type="EMBL" id="CAF4473615.1"/>
    </source>
</evidence>
<evidence type="ECO:0000256" key="9">
    <source>
        <dbReference type="SAM" id="Phobius"/>
    </source>
</evidence>
<dbReference type="InterPro" id="IPR013099">
    <property type="entry name" value="K_chnl_dom"/>
</dbReference>
<dbReference type="Proteomes" id="UP000663833">
    <property type="component" value="Unassembled WGS sequence"/>
</dbReference>
<comment type="similarity">
    <text evidence="8">Belongs to the two pore domain potassium channel (TC 1.A.1.8) family.</text>
</comment>
<evidence type="ECO:0000256" key="6">
    <source>
        <dbReference type="ARBA" id="ARBA00023136"/>
    </source>
</evidence>
<evidence type="ECO:0000313" key="13">
    <source>
        <dbReference type="EMBL" id="CAF4314996.1"/>
    </source>
</evidence>
<keyword evidence="2 8" id="KW-0813">Transport</keyword>
<comment type="caution">
    <text evidence="14">The sequence shown here is derived from an EMBL/GenBank/DDBJ whole genome shotgun (WGS) entry which is preliminary data.</text>
</comment>